<evidence type="ECO:0000313" key="2">
    <source>
        <dbReference type="EMBL" id="SFP39826.1"/>
    </source>
</evidence>
<accession>A0A1I5Q1S0</accession>
<keyword evidence="1" id="KW-0472">Membrane</keyword>
<dbReference type="EMBL" id="FOXM01000002">
    <property type="protein sequence ID" value="SFP39826.1"/>
    <property type="molecule type" value="Genomic_DNA"/>
</dbReference>
<dbReference type="AlphaFoldDB" id="A0A1I5Q1S0"/>
<gene>
    <name evidence="2" type="ORF">SAMN05216229_102136</name>
</gene>
<organism evidence="2 3">
    <name type="scientific">Geopseudomonas sagittaria</name>
    <dbReference type="NCBI Taxonomy" id="1135990"/>
    <lineage>
        <taxon>Bacteria</taxon>
        <taxon>Pseudomonadati</taxon>
        <taxon>Pseudomonadota</taxon>
        <taxon>Gammaproteobacteria</taxon>
        <taxon>Pseudomonadales</taxon>
        <taxon>Pseudomonadaceae</taxon>
        <taxon>Geopseudomonas</taxon>
    </lineage>
</organism>
<sequence>MDKVLLTAFLTALAGFITAALSIVKLVNEKESKTTDYRQSWTESARESLAELIGALNSFASSTNQSASSGRQFLKLMKGAPPEDDHAKGIRQEAIELNKKLLHESVATQKDDLKKIYHAYAKVRLHFKSDDLSFSRIEQKFDYCMGKVEEMRAAKKGGKRLKIKEQIHSATGEMSTYARQILKAEWETVKVGEPAYKQTKRFSIWACIVMLFILFTIGIHAAIEYKGRSSSSAGLIISNEQPKGRAG</sequence>
<keyword evidence="3" id="KW-1185">Reference proteome</keyword>
<dbReference type="RefSeq" id="WP_139231007.1">
    <property type="nucleotide sequence ID" value="NZ_FOXM01000002.1"/>
</dbReference>
<dbReference type="Proteomes" id="UP000243084">
    <property type="component" value="Unassembled WGS sequence"/>
</dbReference>
<keyword evidence="1" id="KW-0812">Transmembrane</keyword>
<name>A0A1I5Q1S0_9GAMM</name>
<evidence type="ECO:0000313" key="3">
    <source>
        <dbReference type="Proteomes" id="UP000243084"/>
    </source>
</evidence>
<keyword evidence="1" id="KW-1133">Transmembrane helix</keyword>
<dbReference type="OrthoDB" id="5919045at2"/>
<proteinExistence type="predicted"/>
<evidence type="ECO:0008006" key="4">
    <source>
        <dbReference type="Google" id="ProtNLM"/>
    </source>
</evidence>
<evidence type="ECO:0000256" key="1">
    <source>
        <dbReference type="SAM" id="Phobius"/>
    </source>
</evidence>
<protein>
    <recommendedName>
        <fullName evidence="4">Four helix bundle sensory module for signal transduction</fullName>
    </recommendedName>
</protein>
<reference evidence="3" key="1">
    <citation type="submission" date="2016-10" db="EMBL/GenBank/DDBJ databases">
        <authorList>
            <person name="Varghese N."/>
            <person name="Submissions S."/>
        </authorList>
    </citation>
    <scope>NUCLEOTIDE SEQUENCE [LARGE SCALE GENOMIC DNA]</scope>
    <source>
        <strain evidence="3">JCM 18195</strain>
    </source>
</reference>
<feature type="transmembrane region" description="Helical" evidence="1">
    <location>
        <begin position="202"/>
        <end position="223"/>
    </location>
</feature>